<sequence length="466" mass="53388">MRFWQKTLLVVLILFILTLDVSVIMIMKKSWNLNMEREIQRASSEQALIANNIYENLNSIKSRGMSINDTVLFDVARSYADYYRQQGIALQLWDQGQLVYSDESAKKDMPLIPNEQADEETAHEVIISKELPFPYNHLLLTYRRDIEELYAKQAELNRYFVFINFIASPILIILLYILIRQLTKPLRLLSNTTKNIAEGNYGERVTLKNNDEFGELAQNFNQMAEAVERHVTELSAMAEAKQRIVDNLAHELRTPLTSMQGFAQYLNSANIGEEERMTASGYIWSETLRLKNLVFKLLDLSILSHQPIERTPVSVVDLFESVRRTEHNNLEMAGIELVLQVELDSVWGDRDLLASFLINCIENSIHASSEGSEIRLLAYEQNSTAVLEVRDFGRGMSAKQVEHAFEPFYRVDNARSREHGGAGLGLSLCRQIAEAHQAMLFLESKEYIGTTIRINLQLHNNNLLTP</sequence>
<keyword evidence="6" id="KW-0808">Transferase</keyword>
<evidence type="ECO:0000256" key="12">
    <source>
        <dbReference type="ARBA" id="ARBA00023012"/>
    </source>
</evidence>
<dbReference type="Pfam" id="PF00512">
    <property type="entry name" value="HisKA"/>
    <property type="match status" value="1"/>
</dbReference>
<dbReference type="InterPro" id="IPR004358">
    <property type="entry name" value="Sig_transdc_His_kin-like_C"/>
</dbReference>
<proteinExistence type="predicted"/>
<keyword evidence="9 17" id="KW-0418">Kinase</keyword>
<dbReference type="InterPro" id="IPR005467">
    <property type="entry name" value="His_kinase_dom"/>
</dbReference>
<dbReference type="SMART" id="SM00387">
    <property type="entry name" value="HATPase_c"/>
    <property type="match status" value="1"/>
</dbReference>
<evidence type="ECO:0000256" key="14">
    <source>
        <dbReference type="SAM" id="Phobius"/>
    </source>
</evidence>
<evidence type="ECO:0000256" key="1">
    <source>
        <dbReference type="ARBA" id="ARBA00000085"/>
    </source>
</evidence>
<evidence type="ECO:0000256" key="5">
    <source>
        <dbReference type="ARBA" id="ARBA00022553"/>
    </source>
</evidence>
<dbReference type="InterPro" id="IPR003660">
    <property type="entry name" value="HAMP_dom"/>
</dbReference>
<keyword evidence="10" id="KW-0067">ATP-binding</keyword>
<evidence type="ECO:0000256" key="6">
    <source>
        <dbReference type="ARBA" id="ARBA00022679"/>
    </source>
</evidence>
<dbReference type="SUPFAM" id="SSF47384">
    <property type="entry name" value="Homodimeric domain of signal transducing histidine kinase"/>
    <property type="match status" value="1"/>
</dbReference>
<evidence type="ECO:0000256" key="4">
    <source>
        <dbReference type="ARBA" id="ARBA00022475"/>
    </source>
</evidence>
<gene>
    <name evidence="17" type="ORF">BK123_27990</name>
</gene>
<evidence type="ECO:0000256" key="3">
    <source>
        <dbReference type="ARBA" id="ARBA00012438"/>
    </source>
</evidence>
<dbReference type="InterPro" id="IPR003594">
    <property type="entry name" value="HATPase_dom"/>
</dbReference>
<name>A0A1R1AUY4_PAELA</name>
<evidence type="ECO:0000313" key="17">
    <source>
        <dbReference type="EMBL" id="OME89212.1"/>
    </source>
</evidence>
<keyword evidence="11 14" id="KW-1133">Transmembrane helix</keyword>
<feature type="transmembrane region" description="Helical" evidence="14">
    <location>
        <begin position="159"/>
        <end position="179"/>
    </location>
</feature>
<dbReference type="PROSITE" id="PS50885">
    <property type="entry name" value="HAMP"/>
    <property type="match status" value="1"/>
</dbReference>
<dbReference type="STRING" id="1401.BK123_27990"/>
<dbReference type="AlphaFoldDB" id="A0A1R1AUY4"/>
<feature type="domain" description="HAMP" evidence="16">
    <location>
        <begin position="180"/>
        <end position="232"/>
    </location>
</feature>
<dbReference type="Gene3D" id="6.10.340.10">
    <property type="match status" value="1"/>
</dbReference>
<dbReference type="RefSeq" id="WP_076325625.1">
    <property type="nucleotide sequence ID" value="NZ_MRTF01000011.1"/>
</dbReference>
<evidence type="ECO:0000256" key="8">
    <source>
        <dbReference type="ARBA" id="ARBA00022741"/>
    </source>
</evidence>
<dbReference type="InterPro" id="IPR036890">
    <property type="entry name" value="HATPase_C_sf"/>
</dbReference>
<dbReference type="PROSITE" id="PS50109">
    <property type="entry name" value="HIS_KIN"/>
    <property type="match status" value="1"/>
</dbReference>
<comment type="catalytic activity">
    <reaction evidence="1">
        <text>ATP + protein L-histidine = ADP + protein N-phospho-L-histidine.</text>
        <dbReference type="EC" id="2.7.13.3"/>
    </reaction>
</comment>
<dbReference type="SUPFAM" id="SSF55874">
    <property type="entry name" value="ATPase domain of HSP90 chaperone/DNA topoisomerase II/histidine kinase"/>
    <property type="match status" value="1"/>
</dbReference>
<dbReference type="EC" id="2.7.13.3" evidence="3"/>
<dbReference type="InterPro" id="IPR050398">
    <property type="entry name" value="HssS/ArlS-like"/>
</dbReference>
<evidence type="ECO:0000256" key="2">
    <source>
        <dbReference type="ARBA" id="ARBA00004651"/>
    </source>
</evidence>
<evidence type="ECO:0000256" key="13">
    <source>
        <dbReference type="ARBA" id="ARBA00023136"/>
    </source>
</evidence>
<evidence type="ECO:0000256" key="11">
    <source>
        <dbReference type="ARBA" id="ARBA00022989"/>
    </source>
</evidence>
<dbReference type="PANTHER" id="PTHR45528:SF1">
    <property type="entry name" value="SENSOR HISTIDINE KINASE CPXA"/>
    <property type="match status" value="1"/>
</dbReference>
<dbReference type="GO" id="GO:0000155">
    <property type="term" value="F:phosphorelay sensor kinase activity"/>
    <property type="evidence" value="ECO:0007669"/>
    <property type="project" value="InterPro"/>
</dbReference>
<keyword evidence="7 14" id="KW-0812">Transmembrane</keyword>
<dbReference type="SMART" id="SM00304">
    <property type="entry name" value="HAMP"/>
    <property type="match status" value="1"/>
</dbReference>
<dbReference type="PRINTS" id="PR00344">
    <property type="entry name" value="BCTRLSENSOR"/>
</dbReference>
<dbReference type="Proteomes" id="UP000187074">
    <property type="component" value="Unassembled WGS sequence"/>
</dbReference>
<dbReference type="SUPFAM" id="SSF158472">
    <property type="entry name" value="HAMP domain-like"/>
    <property type="match status" value="1"/>
</dbReference>
<keyword evidence="8" id="KW-0547">Nucleotide-binding</keyword>
<evidence type="ECO:0000313" key="18">
    <source>
        <dbReference type="Proteomes" id="UP000187074"/>
    </source>
</evidence>
<keyword evidence="13 14" id="KW-0472">Membrane</keyword>
<comment type="subcellular location">
    <subcellularLocation>
        <location evidence="2">Cell membrane</location>
        <topology evidence="2">Multi-pass membrane protein</topology>
    </subcellularLocation>
</comment>
<dbReference type="CDD" id="cd00082">
    <property type="entry name" value="HisKA"/>
    <property type="match status" value="1"/>
</dbReference>
<evidence type="ECO:0000259" key="16">
    <source>
        <dbReference type="PROSITE" id="PS50885"/>
    </source>
</evidence>
<dbReference type="InterPro" id="IPR003661">
    <property type="entry name" value="HisK_dim/P_dom"/>
</dbReference>
<evidence type="ECO:0000256" key="9">
    <source>
        <dbReference type="ARBA" id="ARBA00022777"/>
    </source>
</evidence>
<comment type="caution">
    <text evidence="17">The sequence shown here is derived from an EMBL/GenBank/DDBJ whole genome shotgun (WGS) entry which is preliminary data.</text>
</comment>
<dbReference type="SMART" id="SM00388">
    <property type="entry name" value="HisKA"/>
    <property type="match status" value="1"/>
</dbReference>
<dbReference type="CDD" id="cd06225">
    <property type="entry name" value="HAMP"/>
    <property type="match status" value="1"/>
</dbReference>
<dbReference type="Pfam" id="PF02518">
    <property type="entry name" value="HATPase_c"/>
    <property type="match status" value="1"/>
</dbReference>
<dbReference type="Pfam" id="PF00672">
    <property type="entry name" value="HAMP"/>
    <property type="match status" value="1"/>
</dbReference>
<feature type="domain" description="Histidine kinase" evidence="15">
    <location>
        <begin position="247"/>
        <end position="460"/>
    </location>
</feature>
<dbReference type="InterPro" id="IPR036097">
    <property type="entry name" value="HisK_dim/P_sf"/>
</dbReference>
<dbReference type="Gene3D" id="3.30.565.10">
    <property type="entry name" value="Histidine kinase-like ATPase, C-terminal domain"/>
    <property type="match status" value="1"/>
</dbReference>
<keyword evidence="5" id="KW-0597">Phosphoprotein</keyword>
<feature type="transmembrane region" description="Helical" evidence="14">
    <location>
        <begin position="7"/>
        <end position="27"/>
    </location>
</feature>
<evidence type="ECO:0000259" key="15">
    <source>
        <dbReference type="PROSITE" id="PS50109"/>
    </source>
</evidence>
<evidence type="ECO:0000256" key="10">
    <source>
        <dbReference type="ARBA" id="ARBA00022840"/>
    </source>
</evidence>
<protein>
    <recommendedName>
        <fullName evidence="3">histidine kinase</fullName>
        <ecNumber evidence="3">2.7.13.3</ecNumber>
    </recommendedName>
</protein>
<dbReference type="Gene3D" id="1.10.287.130">
    <property type="match status" value="1"/>
</dbReference>
<organism evidence="17 18">
    <name type="scientific">Paenibacillus lautus</name>
    <name type="common">Bacillus lautus</name>
    <dbReference type="NCBI Taxonomy" id="1401"/>
    <lineage>
        <taxon>Bacteria</taxon>
        <taxon>Bacillati</taxon>
        <taxon>Bacillota</taxon>
        <taxon>Bacilli</taxon>
        <taxon>Bacillales</taxon>
        <taxon>Paenibacillaceae</taxon>
        <taxon>Paenibacillus</taxon>
    </lineage>
</organism>
<dbReference type="GO" id="GO:0005886">
    <property type="term" value="C:plasma membrane"/>
    <property type="evidence" value="ECO:0007669"/>
    <property type="project" value="UniProtKB-SubCell"/>
</dbReference>
<accession>A0A1R1AUY4</accession>
<dbReference type="PANTHER" id="PTHR45528">
    <property type="entry name" value="SENSOR HISTIDINE KINASE CPXA"/>
    <property type="match status" value="1"/>
</dbReference>
<dbReference type="EMBL" id="MRTF01000011">
    <property type="protein sequence ID" value="OME89212.1"/>
    <property type="molecule type" value="Genomic_DNA"/>
</dbReference>
<dbReference type="OrthoDB" id="9786919at2"/>
<reference evidence="17 18" key="1">
    <citation type="submission" date="2016-11" db="EMBL/GenBank/DDBJ databases">
        <title>Paenibacillus species isolates.</title>
        <authorList>
            <person name="Beno S.M."/>
        </authorList>
    </citation>
    <scope>NUCLEOTIDE SEQUENCE [LARGE SCALE GENOMIC DNA]</scope>
    <source>
        <strain evidence="17 18">FSL F4-0100</strain>
    </source>
</reference>
<dbReference type="GO" id="GO:0005524">
    <property type="term" value="F:ATP binding"/>
    <property type="evidence" value="ECO:0007669"/>
    <property type="project" value="UniProtKB-KW"/>
</dbReference>
<keyword evidence="4" id="KW-1003">Cell membrane</keyword>
<evidence type="ECO:0000256" key="7">
    <source>
        <dbReference type="ARBA" id="ARBA00022692"/>
    </source>
</evidence>
<keyword evidence="12" id="KW-0902">Two-component regulatory system</keyword>